<name>A0A9Y1BNW3_9ARCH</name>
<dbReference type="AlphaFoldDB" id="A0A9Y1BNW3"/>
<feature type="domain" description="DDH" evidence="1">
    <location>
        <begin position="19"/>
        <end position="166"/>
    </location>
</feature>
<dbReference type="EMBL" id="CP084167">
    <property type="protein sequence ID" value="UJG42261.1"/>
    <property type="molecule type" value="Genomic_DNA"/>
</dbReference>
<gene>
    <name evidence="3" type="ORF">K9W46_07550</name>
</gene>
<protein>
    <submittedName>
        <fullName evidence="3">DHH family phosphoesterase</fullName>
    </submittedName>
</protein>
<evidence type="ECO:0000259" key="1">
    <source>
        <dbReference type="Pfam" id="PF01368"/>
    </source>
</evidence>
<dbReference type="GO" id="GO:0003676">
    <property type="term" value="F:nucleic acid binding"/>
    <property type="evidence" value="ECO:0007669"/>
    <property type="project" value="InterPro"/>
</dbReference>
<dbReference type="Gene3D" id="3.90.1640.10">
    <property type="entry name" value="inorganic pyrophosphatase (n-terminal core)"/>
    <property type="match status" value="1"/>
</dbReference>
<dbReference type="Pfam" id="PF01368">
    <property type="entry name" value="DHH"/>
    <property type="match status" value="1"/>
</dbReference>
<dbReference type="InterPro" id="IPR001667">
    <property type="entry name" value="DDH_dom"/>
</dbReference>
<dbReference type="InterPro" id="IPR003156">
    <property type="entry name" value="DHHA1_dom"/>
</dbReference>
<dbReference type="InterPro" id="IPR038763">
    <property type="entry name" value="DHH_sf"/>
</dbReference>
<dbReference type="Gene3D" id="3.10.310.30">
    <property type="match status" value="1"/>
</dbReference>
<proteinExistence type="predicted"/>
<dbReference type="PANTHER" id="PTHR47618">
    <property type="entry name" value="BIFUNCTIONAL OLIGORIBONUCLEASE AND PAP PHOSPHATASE NRNA"/>
    <property type="match status" value="1"/>
</dbReference>
<evidence type="ECO:0000313" key="3">
    <source>
        <dbReference type="EMBL" id="UJG42261.1"/>
    </source>
</evidence>
<feature type="domain" description="DHHA1" evidence="2">
    <location>
        <begin position="242"/>
        <end position="323"/>
    </location>
</feature>
<evidence type="ECO:0000259" key="2">
    <source>
        <dbReference type="Pfam" id="PF02272"/>
    </source>
</evidence>
<dbReference type="Pfam" id="PF02272">
    <property type="entry name" value="DHHA1"/>
    <property type="match status" value="1"/>
</dbReference>
<dbReference type="SUPFAM" id="SSF64182">
    <property type="entry name" value="DHH phosphoesterases"/>
    <property type="match status" value="1"/>
</dbReference>
<sequence length="334" mass="37092">MLQKFQRIISLLKERKISKIAILLHQNADADAIASAMGLKELINHFIPLTTIHLFASSLNSLTGNLCSTFNISVYNNLIVDEYKAFFFCDVNNLLQLGELVLNQDFPRDKLFFIIDHHSFHEFSEKADVTIIDQSFSSASEIISYIFYKSCISLPTDVATLLLAGIMSDSRRFLITSEHIFEVTNFLTKYGDYEKALSVLAIPISLSERIAKIKGMQRAILKKIDDDLIAISHVSSFESAVARSLTSVGADLAIVVSKQKSSNLRISLRCKKSFARKHNIDLGDIAYQLSLSLGGTGGGHITAAGINLPNLGNLPNDIDKLKHEVLKLILDKVY</sequence>
<dbReference type="InterPro" id="IPR051319">
    <property type="entry name" value="Oligoribo/pAp-PDE_c-di-AMP_PDE"/>
</dbReference>
<dbReference type="Proteomes" id="UP001200513">
    <property type="component" value="Chromosome"/>
</dbReference>
<reference evidence="3" key="1">
    <citation type="journal article" date="2022" name="Nat. Microbiol.">
        <title>Unique mobile elements and scalable gene flow at the prokaryote-eukaryote boundary revealed by circularized Asgard archaea genomes.</title>
        <authorList>
            <person name="Wu F."/>
            <person name="Speth D.R."/>
            <person name="Philosof A."/>
            <person name="Cremiere A."/>
            <person name="Narayanan A."/>
            <person name="Barco R.A."/>
            <person name="Connon S.A."/>
            <person name="Amend J.P."/>
            <person name="Antoshechkin I.A."/>
            <person name="Orphan V.J."/>
        </authorList>
    </citation>
    <scope>NUCLEOTIDE SEQUENCE</scope>
    <source>
        <strain evidence="3">PR6</strain>
    </source>
</reference>
<dbReference type="PANTHER" id="PTHR47618:SF1">
    <property type="entry name" value="BIFUNCTIONAL OLIGORIBONUCLEASE AND PAP PHOSPHATASE NRNA"/>
    <property type="match status" value="1"/>
</dbReference>
<accession>A0A9Y1BNW3</accession>
<organism evidence="3">
    <name type="scientific">Candidatus Heimdallarchaeum endolithica</name>
    <dbReference type="NCBI Taxonomy" id="2876572"/>
    <lineage>
        <taxon>Archaea</taxon>
        <taxon>Promethearchaeati</taxon>
        <taxon>Candidatus Heimdallarchaeota</taxon>
        <taxon>Candidatus Heimdallarchaeia (ex Rinke et al. 2021) (nom. nud.)</taxon>
        <taxon>Candidatus Heimdallarchaeales</taxon>
        <taxon>Candidatus Heimdallarchaeaceae</taxon>
        <taxon>Candidatus Heimdallarchaeum</taxon>
    </lineage>
</organism>